<keyword evidence="1" id="KW-0472">Membrane</keyword>
<organism evidence="2 3">
    <name type="scientific">Colletotrichum fructicola (strain Nara gc5)</name>
    <name type="common">Anthracnose fungus</name>
    <name type="synonym">Colletotrichum gloeosporioides (strain Nara gc5)</name>
    <dbReference type="NCBI Taxonomy" id="1213859"/>
    <lineage>
        <taxon>Eukaryota</taxon>
        <taxon>Fungi</taxon>
        <taxon>Dikarya</taxon>
        <taxon>Ascomycota</taxon>
        <taxon>Pezizomycotina</taxon>
        <taxon>Sordariomycetes</taxon>
        <taxon>Hypocreomycetidae</taxon>
        <taxon>Glomerellales</taxon>
        <taxon>Glomerellaceae</taxon>
        <taxon>Colletotrichum</taxon>
        <taxon>Colletotrichum gloeosporioides species complex</taxon>
    </lineage>
</organism>
<keyword evidence="1" id="KW-1133">Transmembrane helix</keyword>
<feature type="transmembrane region" description="Helical" evidence="1">
    <location>
        <begin position="250"/>
        <end position="274"/>
    </location>
</feature>
<evidence type="ECO:0008006" key="4">
    <source>
        <dbReference type="Google" id="ProtNLM"/>
    </source>
</evidence>
<dbReference type="RefSeq" id="XP_031881078.1">
    <property type="nucleotide sequence ID" value="XM_032022067.1"/>
</dbReference>
<evidence type="ECO:0000256" key="1">
    <source>
        <dbReference type="SAM" id="Phobius"/>
    </source>
</evidence>
<feature type="transmembrane region" description="Helical" evidence="1">
    <location>
        <begin position="223"/>
        <end position="244"/>
    </location>
</feature>
<feature type="transmembrane region" description="Helical" evidence="1">
    <location>
        <begin position="104"/>
        <end position="131"/>
    </location>
</feature>
<evidence type="ECO:0000313" key="3">
    <source>
        <dbReference type="Proteomes" id="UP000011096"/>
    </source>
</evidence>
<feature type="transmembrane region" description="Helical" evidence="1">
    <location>
        <begin position="143"/>
        <end position="168"/>
    </location>
</feature>
<gene>
    <name evidence="2" type="ORF">CGGC5_v004609</name>
</gene>
<accession>A0A7J6JHV4</accession>
<dbReference type="Proteomes" id="UP000011096">
    <property type="component" value="Unassembled WGS sequence"/>
</dbReference>
<dbReference type="InParanoid" id="A0A7J6JHV4"/>
<reference evidence="2 3" key="1">
    <citation type="submission" date="2012-08" db="EMBL/GenBank/DDBJ databases">
        <authorList>
            <person name="Gan P.H.P."/>
            <person name="Ikeda K."/>
            <person name="Irieda H."/>
            <person name="Narusaka M."/>
            <person name="O'Connell R.J."/>
            <person name="Narusaka Y."/>
            <person name="Takano Y."/>
            <person name="Kubo Y."/>
            <person name="Shirasu K."/>
        </authorList>
    </citation>
    <scope>NUCLEOTIDE SEQUENCE [LARGE SCALE GENOMIC DNA]</scope>
    <source>
        <strain evidence="2 3">Nara gc5</strain>
    </source>
</reference>
<reference evidence="2 3" key="2">
    <citation type="submission" date="2020-04" db="EMBL/GenBank/DDBJ databases">
        <title>Genome sequencing and assembly of multiple isolates from the Colletotrichum gloeosporioides species complex.</title>
        <authorList>
            <person name="Gan P."/>
            <person name="Shirasu K."/>
        </authorList>
    </citation>
    <scope>NUCLEOTIDE SEQUENCE [LARGE SCALE GENOMIC DNA]</scope>
    <source>
        <strain evidence="2 3">Nara gc5</strain>
    </source>
</reference>
<evidence type="ECO:0000313" key="2">
    <source>
        <dbReference type="EMBL" id="KAF4489612.1"/>
    </source>
</evidence>
<comment type="caution">
    <text evidence="2">The sequence shown here is derived from an EMBL/GenBank/DDBJ whole genome shotgun (WGS) entry which is preliminary data.</text>
</comment>
<keyword evidence="1" id="KW-0812">Transmembrane</keyword>
<name>A0A7J6JHV4_COLFN</name>
<dbReference type="GeneID" id="43606263"/>
<feature type="transmembrane region" description="Helical" evidence="1">
    <location>
        <begin position="320"/>
        <end position="342"/>
    </location>
</feature>
<dbReference type="EMBL" id="ANPB02000002">
    <property type="protein sequence ID" value="KAF4489612.1"/>
    <property type="molecule type" value="Genomic_DNA"/>
</dbReference>
<keyword evidence="3" id="KW-1185">Reference proteome</keyword>
<sequence>MNASANLRASRIRTSILVPVQAPPRLNNHALPSRTTGIEVGTGERRRIVQTLDYLEYRVRCDMDREASFPSPIKEYTIEDAIEVETSRRSQVARMFTIYPYKDMNWIVTMLFVVGSIAFVINAGFGLFPLLDPSLGFETLATVAIPGTILIGASMFMTGGILGIFAAFNADRGTLEKSDTKSVDGDAPAIYRPALVGSEAWVWIPSAADFAALLRTVPFQAGLVMLSGGIILSTAAVAGFPGVLDPTNLFLLQALVFMPQVIGGSLFFLANTALLIQTQERWFKPRFWASDWQGAAWNTMASAGFIVTGVMLLTNEMFGSAVVSFIASTAFLVGSIIQWYALMEFHSTSWAA</sequence>
<proteinExistence type="predicted"/>
<dbReference type="OrthoDB" id="2603at2759"/>
<dbReference type="AlphaFoldDB" id="A0A7J6JHV4"/>
<protein>
    <recommendedName>
        <fullName evidence="4">Integral membrane protein</fullName>
    </recommendedName>
</protein>